<dbReference type="InterPro" id="IPR003591">
    <property type="entry name" value="Leu-rich_rpt_typical-subtyp"/>
</dbReference>
<evidence type="ECO:0000313" key="5">
    <source>
        <dbReference type="Proteomes" id="UP000183832"/>
    </source>
</evidence>
<dbReference type="SUPFAM" id="SSF52200">
    <property type="entry name" value="Toll/Interleukin receptor TIR domain"/>
    <property type="match status" value="1"/>
</dbReference>
<keyword evidence="2" id="KW-0677">Repeat</keyword>
<dbReference type="Gene3D" id="3.80.10.10">
    <property type="entry name" value="Ribonuclease Inhibitor"/>
    <property type="match status" value="4"/>
</dbReference>
<dbReference type="EMBL" id="CVRI01000048">
    <property type="protein sequence ID" value="CRK98857.1"/>
    <property type="molecule type" value="Genomic_DNA"/>
</dbReference>
<reference evidence="4 5" key="1">
    <citation type="submission" date="2015-04" db="EMBL/GenBank/DDBJ databases">
        <authorList>
            <person name="Syromyatnikov M.Y."/>
            <person name="Popov V.N."/>
        </authorList>
    </citation>
    <scope>NUCLEOTIDE SEQUENCE [LARGE SCALE GENOMIC DNA]</scope>
</reference>
<keyword evidence="5" id="KW-1185">Reference proteome</keyword>
<sequence length="869" mass="100792">MKTLKYIFAIIACTFELCLANLDNYQKCRIIRKTLSQCYPSENSIYFMQGTKYSGDIVTFSCHSNIDIDINKLPDVMFDNVKTIEIIQCSLSNELTLTKIVNCFSMDKVESLKIYATRYQKSLELTQTHFESFGELLSLELVTGDQMKFNRNVFKPLHNVETIKLFVHDIITLPYDLFKPLEVLQTLVIINSGRMKNETKTLNFTLKSCINLKHFHLSRVRWPIRINSLLTYNRPLETVEIINNQVEVLSEDVFNGSNEIINISLMNNSIKELPKKIFVSQHDLERIDLSFNQISRLDDDIFLKNGNLEFINLSHNKLIRIGKMIFEHLEYLTYLNLAHNNIIYINFLTSLGSLKSLQTLLLSNNSISMLDGFLQCTNLSLLDLSHNSLSRVFIEQFLGASNHDLTVNLKENRLESVDFRNLNHSRESEEDISDLSIFLGHEITCNCYTIGLYNFFHRRLDLDEKIYSAVKVSPENVKCIETDSESPVNVKNINKDVLTCPLNFPHQKFCPKSCRCVRRPFDSILVIVCNNISEVPKMPQYKNLTDIKLNKIQLRIQGNGIDRLPRKSYDVIYNDVVEIYASHNNIRTLNVDNLPDVLEILDLKFNRLKLVDADVIARFATLKFLHLSDNPWNCSLVSPLISFIKTQREIVKDFNIIRCSNSKYFLEVEVDSSCAPSVLIAIFATLGLVSVAISIYGIRKNAEVISEWTFRNDKLHLIERMNERMKFFDAIIIATEYDKIFGKYVTAKLMNKPNQFKIGMVIKDWAENEEIPDHVLKTVRSSRRVIVILSEYFEENNWKRWNFYRTKSRIIFVLKGKSNVSNIEISNKISVNFSDPWFWDKLKHAMNNCKELEIDNQQNSVELQSLVSV</sequence>
<dbReference type="InterPro" id="IPR032675">
    <property type="entry name" value="LRR_dom_sf"/>
</dbReference>
<dbReference type="GO" id="GO:0005615">
    <property type="term" value="C:extracellular space"/>
    <property type="evidence" value="ECO:0007669"/>
    <property type="project" value="TreeGrafter"/>
</dbReference>
<evidence type="ECO:0000256" key="1">
    <source>
        <dbReference type="ARBA" id="ARBA00022614"/>
    </source>
</evidence>
<dbReference type="AlphaFoldDB" id="A0A1J1IK79"/>
<protein>
    <submittedName>
        <fullName evidence="4">CLUMA_CG012345, isoform A</fullName>
    </submittedName>
</protein>
<dbReference type="InterPro" id="IPR050333">
    <property type="entry name" value="SLRP"/>
</dbReference>
<feature type="chain" id="PRO_5012249918" evidence="3">
    <location>
        <begin position="21"/>
        <end position="869"/>
    </location>
</feature>
<keyword evidence="1" id="KW-0433">Leucine-rich repeat</keyword>
<dbReference type="InterPro" id="IPR001611">
    <property type="entry name" value="Leu-rich_rpt"/>
</dbReference>
<evidence type="ECO:0000256" key="3">
    <source>
        <dbReference type="SAM" id="SignalP"/>
    </source>
</evidence>
<organism evidence="4 5">
    <name type="scientific">Clunio marinus</name>
    <dbReference type="NCBI Taxonomy" id="568069"/>
    <lineage>
        <taxon>Eukaryota</taxon>
        <taxon>Metazoa</taxon>
        <taxon>Ecdysozoa</taxon>
        <taxon>Arthropoda</taxon>
        <taxon>Hexapoda</taxon>
        <taxon>Insecta</taxon>
        <taxon>Pterygota</taxon>
        <taxon>Neoptera</taxon>
        <taxon>Endopterygota</taxon>
        <taxon>Diptera</taxon>
        <taxon>Nematocera</taxon>
        <taxon>Chironomoidea</taxon>
        <taxon>Chironomidae</taxon>
        <taxon>Clunio</taxon>
    </lineage>
</organism>
<dbReference type="Gene3D" id="3.40.50.10140">
    <property type="entry name" value="Toll/interleukin-1 receptor homology (TIR) domain"/>
    <property type="match status" value="1"/>
</dbReference>
<dbReference type="SUPFAM" id="SSF52058">
    <property type="entry name" value="L domain-like"/>
    <property type="match status" value="2"/>
</dbReference>
<keyword evidence="3" id="KW-0732">Signal</keyword>
<dbReference type="PANTHER" id="PTHR45712:SF22">
    <property type="entry name" value="INSULIN-LIKE GROWTH FACTOR-BINDING PROTEIN COMPLEX ACID LABILE SUBUNIT"/>
    <property type="match status" value="1"/>
</dbReference>
<dbReference type="OrthoDB" id="9985615at2759"/>
<proteinExistence type="predicted"/>
<dbReference type="PANTHER" id="PTHR45712">
    <property type="entry name" value="AGAP008170-PA"/>
    <property type="match status" value="1"/>
</dbReference>
<dbReference type="Pfam" id="PF13855">
    <property type="entry name" value="LRR_8"/>
    <property type="match status" value="1"/>
</dbReference>
<feature type="signal peptide" evidence="3">
    <location>
        <begin position="1"/>
        <end position="20"/>
    </location>
</feature>
<dbReference type="SMART" id="SM00369">
    <property type="entry name" value="LRR_TYP"/>
    <property type="match status" value="4"/>
</dbReference>
<evidence type="ECO:0000313" key="4">
    <source>
        <dbReference type="EMBL" id="CRK98857.1"/>
    </source>
</evidence>
<accession>A0A1J1IK79</accession>
<dbReference type="InterPro" id="IPR035897">
    <property type="entry name" value="Toll_tir_struct_dom_sf"/>
</dbReference>
<dbReference type="PROSITE" id="PS51450">
    <property type="entry name" value="LRR"/>
    <property type="match status" value="4"/>
</dbReference>
<evidence type="ECO:0000256" key="2">
    <source>
        <dbReference type="ARBA" id="ARBA00022737"/>
    </source>
</evidence>
<gene>
    <name evidence="4" type="primary">similar to Protein toll</name>
    <name evidence="4" type="ORF">CLUMA_CG012345</name>
</gene>
<dbReference type="STRING" id="568069.A0A1J1IK79"/>
<name>A0A1J1IK79_9DIPT</name>
<dbReference type="Proteomes" id="UP000183832">
    <property type="component" value="Unassembled WGS sequence"/>
</dbReference>